<keyword evidence="3" id="KW-0637">Prenyltransferase</keyword>
<dbReference type="InterPro" id="IPR008930">
    <property type="entry name" value="Terpenoid_cyclase/PrenylTrfase"/>
</dbReference>
<dbReference type="GeneID" id="7048945"/>
<sequence length="352" mass="39954">MPELQVKKHIAYFKRNLMMFPQPYQEMDSERMVLGYFCLLGLDLLKALEEIREQDKIDWIAWVRSCRVAKRCDSIDKDVKGDAYYVGYRGGPCTMTPGNEQWDEPMLAGTLFAACNLLFLGDNPRSNTEDMKGIERFLQLCLCEDGRYRSNLLPGADEDIRQLYMAVSTATLLELKLKNVEQSLDYIKSCQRYEGGFGQTPGAEAHAGATFCAIASWKLLNKMIPEFRGKSLKKCIPHYDRLLRWLVFRQQSDGGFNGRTQKLTDTCYSFWVQATLSILGEIHLVEANASRNFLLEQTQHLIGGFSKVHGEYPDVLHSALGLFSLALHDDSKLSDVCPALCLTARFCPEEAK</sequence>
<keyword evidence="7" id="KW-0862">Zinc</keyword>
<dbReference type="GO" id="GO:0004662">
    <property type="term" value="F:CAAX-protein geranylgeranyltransferase activity"/>
    <property type="evidence" value="ECO:0007669"/>
    <property type="project" value="EnsemblFungi"/>
</dbReference>
<dbReference type="JaponicusDB" id="SJAG_03029">
    <property type="gene designation" value="cwg2"/>
</dbReference>
<accession>B6K347</accession>
<evidence type="ECO:0000313" key="10">
    <source>
        <dbReference type="JaponicusDB" id="SJAG_03029"/>
    </source>
</evidence>
<comment type="cofactor">
    <cofactor evidence="1">
        <name>Zn(2+)</name>
        <dbReference type="ChEBI" id="CHEBI:29105"/>
    </cofactor>
</comment>
<evidence type="ECO:0000256" key="6">
    <source>
        <dbReference type="ARBA" id="ARBA00022737"/>
    </source>
</evidence>
<evidence type="ECO:0000313" key="9">
    <source>
        <dbReference type="EMBL" id="EEB07904.1"/>
    </source>
</evidence>
<gene>
    <name evidence="10" type="primary">cwg2</name>
    <name evidence="9" type="ORF">SJAG_03029</name>
</gene>
<proteinExistence type="inferred from homology"/>
<reference evidence="9 11" key="1">
    <citation type="journal article" date="2011" name="Science">
        <title>Comparative functional genomics of the fission yeasts.</title>
        <authorList>
            <person name="Rhind N."/>
            <person name="Chen Z."/>
            <person name="Yassour M."/>
            <person name="Thompson D.A."/>
            <person name="Haas B.J."/>
            <person name="Habib N."/>
            <person name="Wapinski I."/>
            <person name="Roy S."/>
            <person name="Lin M.F."/>
            <person name="Heiman D.I."/>
            <person name="Young S.K."/>
            <person name="Furuya K."/>
            <person name="Guo Y."/>
            <person name="Pidoux A."/>
            <person name="Chen H.M."/>
            <person name="Robbertse B."/>
            <person name="Goldberg J.M."/>
            <person name="Aoki K."/>
            <person name="Bayne E.H."/>
            <person name="Berlin A.M."/>
            <person name="Desjardins C.A."/>
            <person name="Dobbs E."/>
            <person name="Dukaj L."/>
            <person name="Fan L."/>
            <person name="FitzGerald M.G."/>
            <person name="French C."/>
            <person name="Gujja S."/>
            <person name="Hansen K."/>
            <person name="Keifenheim D."/>
            <person name="Levin J.Z."/>
            <person name="Mosher R.A."/>
            <person name="Mueller C.A."/>
            <person name="Pfiffner J."/>
            <person name="Priest M."/>
            <person name="Russ C."/>
            <person name="Smialowska A."/>
            <person name="Swoboda P."/>
            <person name="Sykes S.M."/>
            <person name="Vaughn M."/>
            <person name="Vengrova S."/>
            <person name="Yoder R."/>
            <person name="Zeng Q."/>
            <person name="Allshire R."/>
            <person name="Baulcombe D."/>
            <person name="Birren B.W."/>
            <person name="Brown W."/>
            <person name="Ekwall K."/>
            <person name="Kellis M."/>
            <person name="Leatherwood J."/>
            <person name="Levin H."/>
            <person name="Margalit H."/>
            <person name="Martienssen R."/>
            <person name="Nieduszynski C.A."/>
            <person name="Spatafora J.W."/>
            <person name="Friedman N."/>
            <person name="Dalgaard J.Z."/>
            <person name="Baumann P."/>
            <person name="Niki H."/>
            <person name="Regev A."/>
            <person name="Nusbaum C."/>
        </authorList>
    </citation>
    <scope>NUCLEOTIDE SEQUENCE [LARGE SCALE GENOMIC DNA]</scope>
    <source>
        <strain evidence="11">yFS275 / FY16936</strain>
    </source>
</reference>
<evidence type="ECO:0000313" key="11">
    <source>
        <dbReference type="Proteomes" id="UP000001744"/>
    </source>
</evidence>
<evidence type="ECO:0000256" key="3">
    <source>
        <dbReference type="ARBA" id="ARBA00022602"/>
    </source>
</evidence>
<evidence type="ECO:0000256" key="1">
    <source>
        <dbReference type="ARBA" id="ARBA00001947"/>
    </source>
</evidence>
<dbReference type="VEuPathDB" id="FungiDB:SJAG_03029"/>
<dbReference type="SUPFAM" id="SSF48239">
    <property type="entry name" value="Terpenoid cyclases/Protein prenyltransferases"/>
    <property type="match status" value="1"/>
</dbReference>
<dbReference type="STRING" id="402676.B6K347"/>
<dbReference type="HOGENOM" id="CLU_028946_2_1_1"/>
<dbReference type="Pfam" id="PF00432">
    <property type="entry name" value="Prenyltrans"/>
    <property type="match status" value="1"/>
</dbReference>
<dbReference type="GO" id="GO:0046872">
    <property type="term" value="F:metal ion binding"/>
    <property type="evidence" value="ECO:0007669"/>
    <property type="project" value="UniProtKB-KW"/>
</dbReference>
<dbReference type="OMA" id="RWCLMRQ"/>
<feature type="domain" description="Prenyltransferase alpha-alpha toroid" evidence="8">
    <location>
        <begin position="4"/>
        <end position="342"/>
    </location>
</feature>
<comment type="similarity">
    <text evidence="2">Belongs to the protein prenyltransferase subunit beta family.</text>
</comment>
<protein>
    <submittedName>
        <fullName evidence="9">Geranylgeranyltransferase I beta subunit Cwg2</fullName>
    </submittedName>
</protein>
<dbReference type="GO" id="GO:0005953">
    <property type="term" value="C:CAAX-protein geranylgeranyltransferase complex"/>
    <property type="evidence" value="ECO:0000318"/>
    <property type="project" value="GO_Central"/>
</dbReference>
<evidence type="ECO:0000259" key="8">
    <source>
        <dbReference type="Pfam" id="PF00432"/>
    </source>
</evidence>
<evidence type="ECO:0000256" key="4">
    <source>
        <dbReference type="ARBA" id="ARBA00022679"/>
    </source>
</evidence>
<dbReference type="OrthoDB" id="24893at2759"/>
<dbReference type="PANTHER" id="PTHR11774:SF4">
    <property type="entry name" value="GERANYLGERANYL TRANSFERASE TYPE-1 SUBUNIT BETA"/>
    <property type="match status" value="1"/>
</dbReference>
<dbReference type="PANTHER" id="PTHR11774">
    <property type="entry name" value="GERANYLGERANYL TRANSFERASE TYPE BETA SUBUNIT"/>
    <property type="match status" value="1"/>
</dbReference>
<dbReference type="InterPro" id="IPR001330">
    <property type="entry name" value="Prenyltrans"/>
</dbReference>
<dbReference type="RefSeq" id="XP_002174197.1">
    <property type="nucleotide sequence ID" value="XM_002174161.2"/>
</dbReference>
<dbReference type="Proteomes" id="UP000001744">
    <property type="component" value="Unassembled WGS sequence"/>
</dbReference>
<name>B6K347_SCHJY</name>
<keyword evidence="5" id="KW-0479">Metal-binding</keyword>
<evidence type="ECO:0000256" key="2">
    <source>
        <dbReference type="ARBA" id="ARBA00010497"/>
    </source>
</evidence>
<dbReference type="AlphaFoldDB" id="B6K347"/>
<dbReference type="InterPro" id="IPR045089">
    <property type="entry name" value="PGGT1B-like"/>
</dbReference>
<organism evidence="9 11">
    <name type="scientific">Schizosaccharomyces japonicus (strain yFS275 / FY16936)</name>
    <name type="common">Fission yeast</name>
    <dbReference type="NCBI Taxonomy" id="402676"/>
    <lineage>
        <taxon>Eukaryota</taxon>
        <taxon>Fungi</taxon>
        <taxon>Dikarya</taxon>
        <taxon>Ascomycota</taxon>
        <taxon>Taphrinomycotina</taxon>
        <taxon>Schizosaccharomycetes</taxon>
        <taxon>Schizosaccharomycetales</taxon>
        <taxon>Schizosaccharomycetaceae</taxon>
        <taxon>Schizosaccharomyces</taxon>
    </lineage>
</organism>
<evidence type="ECO:0000256" key="5">
    <source>
        <dbReference type="ARBA" id="ARBA00022723"/>
    </source>
</evidence>
<keyword evidence="11" id="KW-1185">Reference proteome</keyword>
<dbReference type="Gene3D" id="1.50.10.20">
    <property type="match status" value="1"/>
</dbReference>
<dbReference type="eggNOG" id="KOG0367">
    <property type="taxonomic scope" value="Eukaryota"/>
</dbReference>
<keyword evidence="4" id="KW-0808">Transferase</keyword>
<keyword evidence="6" id="KW-0677">Repeat</keyword>
<evidence type="ECO:0000256" key="7">
    <source>
        <dbReference type="ARBA" id="ARBA00022833"/>
    </source>
</evidence>
<dbReference type="EMBL" id="KE651167">
    <property type="protein sequence ID" value="EEB07904.1"/>
    <property type="molecule type" value="Genomic_DNA"/>
</dbReference>